<dbReference type="EMBL" id="SGWV01000007">
    <property type="protein sequence ID" value="RZS58203.1"/>
    <property type="molecule type" value="Genomic_DNA"/>
</dbReference>
<proteinExistence type="predicted"/>
<comment type="caution">
    <text evidence="1">The sequence shown here is derived from an EMBL/GenBank/DDBJ whole genome shotgun (WGS) entry which is preliminary data.</text>
</comment>
<gene>
    <name evidence="1" type="ORF">EV685_0484</name>
</gene>
<evidence type="ECO:0000313" key="1">
    <source>
        <dbReference type="EMBL" id="RZS58203.1"/>
    </source>
</evidence>
<accession>A0A4Q7LUW5</accession>
<name>A0A4Q7LUW5_9BURK</name>
<evidence type="ECO:0000313" key="2">
    <source>
        <dbReference type="Proteomes" id="UP000293433"/>
    </source>
</evidence>
<protein>
    <submittedName>
        <fullName evidence="1">Uncharacterized protein</fullName>
    </submittedName>
</protein>
<dbReference type="AlphaFoldDB" id="A0A4Q7LUW5"/>
<dbReference type="Proteomes" id="UP000293433">
    <property type="component" value="Unassembled WGS sequence"/>
</dbReference>
<organism evidence="1 2">
    <name type="scientific">Sphaerotilus mobilis</name>
    <dbReference type="NCBI Taxonomy" id="47994"/>
    <lineage>
        <taxon>Bacteria</taxon>
        <taxon>Pseudomonadati</taxon>
        <taxon>Pseudomonadota</taxon>
        <taxon>Betaproteobacteria</taxon>
        <taxon>Burkholderiales</taxon>
        <taxon>Sphaerotilaceae</taxon>
        <taxon>Sphaerotilus</taxon>
    </lineage>
</organism>
<reference evidence="1 2" key="1">
    <citation type="submission" date="2019-02" db="EMBL/GenBank/DDBJ databases">
        <title>Genomic Encyclopedia of Type Strains, Phase IV (KMG-IV): sequencing the most valuable type-strain genomes for metagenomic binning, comparative biology and taxonomic classification.</title>
        <authorList>
            <person name="Goeker M."/>
        </authorList>
    </citation>
    <scope>NUCLEOTIDE SEQUENCE [LARGE SCALE GENOMIC DNA]</scope>
    <source>
        <strain evidence="1 2">DSM 10617</strain>
    </source>
</reference>
<sequence>MKEMKSARVVAWVRGPVRDWGVRAGCVGAIGLMAACSGLGPADVSAPDVAGSAAAASAPVKVREPVSTPAAVASTAVPAVAVAPPPPPTWRALSTGPLETWTERRTPLYTYVLVGDIGSAAAGRGPRARAHQALVRLLSEVQAGDALDAELAAAHQFLVPAWPRTARQALPLGDAAAAPVALVPSDVDLIKSRAHLDLLRLVLARQPQMAQRLSGLGPFLVTTRQPLGELVQRSASGKVVVVDRSPVLLIDLGQRNESSLTAAVKALKVVARDAGGQTGAIGPMRARVLAKLRSAGVQPPHVAESPPVVVQRVK</sequence>
<keyword evidence="2" id="KW-1185">Reference proteome</keyword>